<dbReference type="PANTHER" id="PTHR31291:SF2">
    <property type="entry name" value="ALPHA-KETOGLUTARATE-DEPENDENT DIOXYGENASE FTO"/>
    <property type="match status" value="1"/>
</dbReference>
<evidence type="ECO:0000256" key="16">
    <source>
        <dbReference type="ARBA" id="ARBA00032169"/>
    </source>
</evidence>
<accession>A9YTS6</accession>
<dbReference type="Gene3D" id="2.60.120.590">
    <property type="entry name" value="Alpha-ketoglutarate-dependent dioxygenase AlkB-like"/>
    <property type="match status" value="1"/>
</dbReference>
<comment type="catalytic activity">
    <reaction evidence="21">
        <text>a 5'-end (N(7)-methyl 5'-triphosphoguanosine)-(N(6),2'-O-dimethyladenosine) in U6 snRNA + 2-oxoglutarate + O2 = a 5'-end (N(7)-methyl 5'-triphosphoguanosine)-(2'-O-methyladenosine) in U6 snRNA + formaldehyde + succinate + CO2</text>
        <dbReference type="Rhea" id="RHEA:57904"/>
        <dbReference type="Rhea" id="RHEA-COMP:15030"/>
        <dbReference type="Rhea" id="RHEA-COMP:15031"/>
        <dbReference type="ChEBI" id="CHEBI:15379"/>
        <dbReference type="ChEBI" id="CHEBI:16526"/>
        <dbReference type="ChEBI" id="CHEBI:16810"/>
        <dbReference type="ChEBI" id="CHEBI:16842"/>
        <dbReference type="ChEBI" id="CHEBI:30031"/>
        <dbReference type="ChEBI" id="CHEBI:85958"/>
        <dbReference type="ChEBI" id="CHEBI:85959"/>
    </reaction>
</comment>
<evidence type="ECO:0000256" key="24">
    <source>
        <dbReference type="SAM" id="MobiDB-lite"/>
    </source>
</evidence>
<keyword evidence="12" id="KW-0539">Nucleus</keyword>
<comment type="similarity">
    <text evidence="3">Belongs to the fto family.</text>
</comment>
<dbReference type="KEGG" id="mis:MICPUN_112682"/>
<keyword evidence="7" id="KW-0963">Cytoplasm</keyword>
<sequence length="520" mass="58205">MGKKHKPRPDDRARVVDASDVGGKVKKKKANGATMKASRRKGGGASANGDGRPYDPSRTLSKPAPPPPAYTPRVPTGAYITPEHDEYDACVARSYVGFVVDPPDILPDELHADVAAAFKTMAKRGLFTRDVLAAGKTVSPTFVSRTLVGERGMTYHYQKLRIFALPWSDEDTPEGSPLRVVRRLNDAMKRRSRALLTRHRDARVPGDVTGSCEFNVTLINLMEPERKESVALKDEGQFGMGKASVSWHSDSSLQDTSTVAVYHQTSGGIDGDDTSWHVALKCLDGVTPALRVPLRSHSAYYIMRDFNLHHHHAVLNGDTRRFSSTHRVAVTAKDTFDYVRGRCERALAVLPSLKWRAGRWPKGTKPPRDASSTQLSDAVRVLGETHREVEFQWIRMFWLQGTRHAAQHDGYWTRRIEELTQAWDVMELGLRFAMDACARAADGKAKAEPRAFEMLRYLLETIAELREEHDARTQSGAYAQVPDDCKPVDLPGFDDSSPLPRNLRPVLNTLERHRRRALDR</sequence>
<evidence type="ECO:0000256" key="3">
    <source>
        <dbReference type="ARBA" id="ARBA00006264"/>
    </source>
</evidence>
<feature type="domain" description="Alpha-ketoglutarate-dependent dioxygenase FTO catalytic" evidence="25">
    <location>
        <begin position="84"/>
        <end position="331"/>
    </location>
</feature>
<dbReference type="GO" id="GO:0040014">
    <property type="term" value="P:regulation of multicellular organism growth"/>
    <property type="evidence" value="ECO:0007669"/>
    <property type="project" value="InterPro"/>
</dbReference>
<dbReference type="GO" id="GO:0016607">
    <property type="term" value="C:nuclear speck"/>
    <property type="evidence" value="ECO:0007669"/>
    <property type="project" value="UniProtKB-SubCell"/>
</dbReference>
<comment type="subunit">
    <text evidence="18">Monomer. May also exist as homodimer.</text>
</comment>
<evidence type="ECO:0000256" key="13">
    <source>
        <dbReference type="ARBA" id="ARBA00030404"/>
    </source>
</evidence>
<evidence type="ECO:0000256" key="20">
    <source>
        <dbReference type="ARBA" id="ARBA00048158"/>
    </source>
</evidence>
<reference evidence="26" key="1">
    <citation type="journal article" date="2008" name="J. Mol. Evol.">
        <title>The FTO gene, implicated in human obesity, is found only in vertebrates and marine algae.</title>
        <authorList>
            <person name="Robbens S."/>
            <person name="Rouze P."/>
            <person name="Cock J.M."/>
            <person name="Spring J."/>
            <person name="Worden A.Z."/>
            <person name="Van de Peer Y."/>
        </authorList>
    </citation>
    <scope>NUCLEOTIDE SEQUENCE</scope>
    <source>
        <strain evidence="26">NOUM17</strain>
    </source>
</reference>
<dbReference type="GO" id="GO:0005737">
    <property type="term" value="C:cytoplasm"/>
    <property type="evidence" value="ECO:0007669"/>
    <property type="project" value="UniProtKB-SubCell"/>
</dbReference>
<dbReference type="GO" id="GO:0046872">
    <property type="term" value="F:metal ion binding"/>
    <property type="evidence" value="ECO:0007669"/>
    <property type="project" value="UniProtKB-KW"/>
</dbReference>
<evidence type="ECO:0000256" key="8">
    <source>
        <dbReference type="ARBA" id="ARBA00022723"/>
    </source>
</evidence>
<comment type="catalytic activity">
    <reaction evidence="23">
        <text>a 5'-end (N(7)-methyl 5'-triphosphoguanosine)-(N(6),2'-O-dimethyladenosine) in mRNA + 2-oxoglutarate + O2 = a 5'-end (N(7)-methyl 5'-triphosphoguanosine)-(2'-O-methyladenosine) in mRNA + formaldehyde + succinate + CO2</text>
        <dbReference type="Rhea" id="RHEA:57896"/>
        <dbReference type="Rhea" id="RHEA-COMP:11518"/>
        <dbReference type="Rhea" id="RHEA-COMP:11519"/>
        <dbReference type="ChEBI" id="CHEBI:15379"/>
        <dbReference type="ChEBI" id="CHEBI:16526"/>
        <dbReference type="ChEBI" id="CHEBI:16810"/>
        <dbReference type="ChEBI" id="CHEBI:16842"/>
        <dbReference type="ChEBI" id="CHEBI:30031"/>
        <dbReference type="ChEBI" id="CHEBI:85958"/>
        <dbReference type="ChEBI" id="CHEBI:85959"/>
    </reaction>
</comment>
<gene>
    <name evidence="26" type="primary">FTO</name>
</gene>
<evidence type="ECO:0000256" key="23">
    <source>
        <dbReference type="ARBA" id="ARBA00049565"/>
    </source>
</evidence>
<proteinExistence type="inferred from homology"/>
<evidence type="ECO:0000256" key="9">
    <source>
        <dbReference type="ARBA" id="ARBA00022964"/>
    </source>
</evidence>
<evidence type="ECO:0000256" key="7">
    <source>
        <dbReference type="ARBA" id="ARBA00022490"/>
    </source>
</evidence>
<evidence type="ECO:0000256" key="15">
    <source>
        <dbReference type="ARBA" id="ARBA00030557"/>
    </source>
</evidence>
<comment type="similarity">
    <text evidence="4">Belongs to the alkB family.</text>
</comment>
<dbReference type="GO" id="GO:0035516">
    <property type="term" value="F:broad specificity oxidative DNA demethylase activity"/>
    <property type="evidence" value="ECO:0007669"/>
    <property type="project" value="InterPro"/>
</dbReference>
<comment type="catalytic activity">
    <reaction evidence="19">
        <text>an N(1)-methyladenosine in tRNA + 2-oxoglutarate + O2 = an adenosine in tRNA + formaldehyde + succinate + CO2</text>
        <dbReference type="Rhea" id="RHEA:54576"/>
        <dbReference type="Rhea" id="RHEA-COMP:10242"/>
        <dbReference type="Rhea" id="RHEA-COMP:12312"/>
        <dbReference type="ChEBI" id="CHEBI:15379"/>
        <dbReference type="ChEBI" id="CHEBI:16526"/>
        <dbReference type="ChEBI" id="CHEBI:16810"/>
        <dbReference type="ChEBI" id="CHEBI:16842"/>
        <dbReference type="ChEBI" id="CHEBI:30031"/>
        <dbReference type="ChEBI" id="CHEBI:74411"/>
        <dbReference type="ChEBI" id="CHEBI:74491"/>
    </reaction>
</comment>
<dbReference type="EC" id="1.14.11.53" evidence="5"/>
<evidence type="ECO:0000256" key="17">
    <source>
        <dbReference type="ARBA" id="ARBA00032950"/>
    </source>
</evidence>
<dbReference type="GO" id="GO:0042245">
    <property type="term" value="P:RNA repair"/>
    <property type="evidence" value="ECO:0007669"/>
    <property type="project" value="InterPro"/>
</dbReference>
<name>A9YTS6_MICPS</name>
<dbReference type="GO" id="GO:1990931">
    <property type="term" value="F:mRNA N6-methyladenosine dioxygenase activity"/>
    <property type="evidence" value="ECO:0007669"/>
    <property type="project" value="UniProtKB-EC"/>
</dbReference>
<evidence type="ECO:0000256" key="1">
    <source>
        <dbReference type="ARBA" id="ARBA00004324"/>
    </source>
</evidence>
<feature type="compositionally biased region" description="Basic and acidic residues" evidence="24">
    <location>
        <begin position="8"/>
        <end position="17"/>
    </location>
</feature>
<evidence type="ECO:0000256" key="21">
    <source>
        <dbReference type="ARBA" id="ARBA00048582"/>
    </source>
</evidence>
<dbReference type="EMBL" id="EU293868">
    <property type="protein sequence ID" value="ABY26524.1"/>
    <property type="molecule type" value="Genomic_DNA"/>
</dbReference>
<dbReference type="Gene3D" id="1.20.58.1470">
    <property type="entry name" value="FTO C-terminal domain"/>
    <property type="match status" value="1"/>
</dbReference>
<organism evidence="26">
    <name type="scientific">Micromonas pusilla</name>
    <name type="common">Picoplanktonic green alga</name>
    <name type="synonym">Chromulina pusilla</name>
    <dbReference type="NCBI Taxonomy" id="38833"/>
    <lineage>
        <taxon>Eukaryota</taxon>
        <taxon>Viridiplantae</taxon>
        <taxon>Chlorophyta</taxon>
        <taxon>Mamiellophyceae</taxon>
        <taxon>Mamiellales</taxon>
        <taxon>Mamiellaceae</taxon>
        <taxon>Micromonas</taxon>
    </lineage>
</organism>
<evidence type="ECO:0000259" key="25">
    <source>
        <dbReference type="SMART" id="SM01223"/>
    </source>
</evidence>
<keyword evidence="10" id="KW-0560">Oxidoreductase</keyword>
<evidence type="ECO:0000256" key="11">
    <source>
        <dbReference type="ARBA" id="ARBA00023004"/>
    </source>
</evidence>
<dbReference type="AlphaFoldDB" id="A9YTS6"/>
<evidence type="ECO:0000256" key="2">
    <source>
        <dbReference type="ARBA" id="ARBA00004496"/>
    </source>
</evidence>
<comment type="catalytic activity">
    <reaction evidence="22">
        <text>N(6)-methyladenosine in U6 snRNA + 2-oxoglutarate + O2 = adenosine in U6 snRNA + formaldehyde + succinate + CO2</text>
        <dbReference type="Rhea" id="RHEA:57900"/>
        <dbReference type="Rhea" id="RHEA-COMP:13573"/>
        <dbReference type="Rhea" id="RHEA-COMP:13574"/>
        <dbReference type="ChEBI" id="CHEBI:15379"/>
        <dbReference type="ChEBI" id="CHEBI:16526"/>
        <dbReference type="ChEBI" id="CHEBI:16810"/>
        <dbReference type="ChEBI" id="CHEBI:16842"/>
        <dbReference type="ChEBI" id="CHEBI:30031"/>
        <dbReference type="ChEBI" id="CHEBI:74411"/>
        <dbReference type="ChEBI" id="CHEBI:74449"/>
    </reaction>
</comment>
<dbReference type="SMART" id="SM01223">
    <property type="entry name" value="FTO_NTD"/>
    <property type="match status" value="1"/>
</dbReference>
<dbReference type="PANTHER" id="PTHR31291">
    <property type="entry name" value="ALPHA-KETOGLUTARATE-DEPENDENT DIOXYGENASE FTO"/>
    <property type="match status" value="1"/>
</dbReference>
<evidence type="ECO:0000256" key="10">
    <source>
        <dbReference type="ARBA" id="ARBA00023002"/>
    </source>
</evidence>
<dbReference type="InterPro" id="IPR038413">
    <property type="entry name" value="FTO_C_sf"/>
</dbReference>
<comment type="subcellular location">
    <subcellularLocation>
        <location evidence="2">Cytoplasm</location>
    </subcellularLocation>
    <subcellularLocation>
        <location evidence="1">Nucleus speckle</location>
    </subcellularLocation>
</comment>
<feature type="region of interest" description="Disordered" evidence="24">
    <location>
        <begin position="1"/>
        <end position="74"/>
    </location>
</feature>
<keyword evidence="8" id="KW-0479">Metal-binding</keyword>
<keyword evidence="9" id="KW-0223">Dioxygenase</keyword>
<dbReference type="InterPro" id="IPR032868">
    <property type="entry name" value="FTO"/>
</dbReference>
<dbReference type="Pfam" id="PF12933">
    <property type="entry name" value="FTO_NTD"/>
    <property type="match status" value="1"/>
</dbReference>
<evidence type="ECO:0000256" key="22">
    <source>
        <dbReference type="ARBA" id="ARBA00049056"/>
    </source>
</evidence>
<dbReference type="InterPro" id="IPR024367">
    <property type="entry name" value="FTO_cat_dom"/>
</dbReference>
<dbReference type="Pfam" id="PF12934">
    <property type="entry name" value="FTO_CTD"/>
    <property type="match status" value="1"/>
</dbReference>
<keyword evidence="11" id="KW-0408">Iron</keyword>
<evidence type="ECO:0000256" key="19">
    <source>
        <dbReference type="ARBA" id="ARBA00047457"/>
    </source>
</evidence>
<evidence type="ECO:0000313" key="26">
    <source>
        <dbReference type="EMBL" id="ABY26524.1"/>
    </source>
</evidence>
<dbReference type="InterPro" id="IPR037151">
    <property type="entry name" value="AlkB-like_sf"/>
</dbReference>
<protein>
    <recommendedName>
        <fullName evidence="6">Alpha-ketoglutarate-dependent dioxygenase FTO</fullName>
        <ecNumber evidence="5">1.14.11.53</ecNumber>
    </recommendedName>
    <alternativeName>
        <fullName evidence="13">U6 small nuclear RNA (2'-O-methyladenosine-N(6)-)-demethylase FTO</fullName>
    </alternativeName>
    <alternativeName>
        <fullName evidence="14">U6 small nuclear RNA N(6)-methyladenosine-demethylase FTO</fullName>
    </alternativeName>
    <alternativeName>
        <fullName evidence="16">mRNA (2'-O-methyladenosine-N(6)-)-demethylase FTO</fullName>
    </alternativeName>
    <alternativeName>
        <fullName evidence="17">mRNA N(6)-methyladenosine demethylase FTO</fullName>
    </alternativeName>
    <alternativeName>
        <fullName evidence="15">tRNA N1-methyl adenine demethylase FTO</fullName>
    </alternativeName>
</protein>
<dbReference type="InterPro" id="IPR024366">
    <property type="entry name" value="FTO_C"/>
</dbReference>
<evidence type="ECO:0000256" key="18">
    <source>
        <dbReference type="ARBA" id="ARBA00046452"/>
    </source>
</evidence>
<evidence type="ECO:0000256" key="5">
    <source>
        <dbReference type="ARBA" id="ARBA00012931"/>
    </source>
</evidence>
<dbReference type="GO" id="GO:0006307">
    <property type="term" value="P:DNA alkylation repair"/>
    <property type="evidence" value="ECO:0007669"/>
    <property type="project" value="InterPro"/>
</dbReference>
<evidence type="ECO:0000256" key="12">
    <source>
        <dbReference type="ARBA" id="ARBA00023242"/>
    </source>
</evidence>
<evidence type="ECO:0000256" key="6">
    <source>
        <dbReference type="ARBA" id="ARBA00013477"/>
    </source>
</evidence>
<comment type="catalytic activity">
    <reaction evidence="20">
        <text>an N(6)-methyladenosine in mRNA + 2-oxoglutarate + O2 = an adenosine in mRNA + formaldehyde + succinate + CO2</text>
        <dbReference type="Rhea" id="RHEA:49520"/>
        <dbReference type="Rhea" id="RHEA-COMP:12414"/>
        <dbReference type="Rhea" id="RHEA-COMP:12417"/>
        <dbReference type="ChEBI" id="CHEBI:15379"/>
        <dbReference type="ChEBI" id="CHEBI:16526"/>
        <dbReference type="ChEBI" id="CHEBI:16810"/>
        <dbReference type="ChEBI" id="CHEBI:16842"/>
        <dbReference type="ChEBI" id="CHEBI:30031"/>
        <dbReference type="ChEBI" id="CHEBI:74411"/>
        <dbReference type="ChEBI" id="CHEBI:74449"/>
        <dbReference type="EC" id="1.14.11.53"/>
    </reaction>
</comment>
<evidence type="ECO:0000256" key="14">
    <source>
        <dbReference type="ARBA" id="ARBA00030546"/>
    </source>
</evidence>
<evidence type="ECO:0000256" key="4">
    <source>
        <dbReference type="ARBA" id="ARBA00007879"/>
    </source>
</evidence>
<dbReference type="SMR" id="A9YTS6"/>